<keyword evidence="3" id="KW-0132">Cell division</keyword>
<dbReference type="InterPro" id="IPR023093">
    <property type="entry name" value="ScpA-like_C"/>
</dbReference>
<feature type="region of interest" description="Disordered" evidence="8">
    <location>
        <begin position="718"/>
        <end position="757"/>
    </location>
</feature>
<evidence type="ECO:0000259" key="9">
    <source>
        <dbReference type="Pfam" id="PF04824"/>
    </source>
</evidence>
<evidence type="ECO:0000313" key="12">
    <source>
        <dbReference type="RefSeq" id="XP_021284247.1"/>
    </source>
</evidence>
<evidence type="ECO:0000256" key="7">
    <source>
        <dbReference type="ARBA" id="ARBA00064543"/>
    </source>
</evidence>
<reference evidence="12" key="1">
    <citation type="submission" date="2025-08" db="UniProtKB">
        <authorList>
            <consortium name="RefSeq"/>
        </authorList>
    </citation>
    <scope>IDENTIFICATION</scope>
    <source>
        <tissue evidence="12">Leaf</tissue>
    </source>
</reference>
<dbReference type="GO" id="GO:0051301">
    <property type="term" value="P:cell division"/>
    <property type="evidence" value="ECO:0007669"/>
    <property type="project" value="UniProtKB-KW"/>
</dbReference>
<feature type="compositionally biased region" description="Basic and acidic residues" evidence="8">
    <location>
        <begin position="288"/>
        <end position="314"/>
    </location>
</feature>
<comment type="subunit">
    <text evidence="7">Component of the cohesin complex.</text>
</comment>
<dbReference type="GO" id="GO:0007062">
    <property type="term" value="P:sister chromatid cohesion"/>
    <property type="evidence" value="ECO:0007669"/>
    <property type="project" value="InterPro"/>
</dbReference>
<organism evidence="11 12">
    <name type="scientific">Herrania umbratica</name>
    <dbReference type="NCBI Taxonomy" id="108875"/>
    <lineage>
        <taxon>Eukaryota</taxon>
        <taxon>Viridiplantae</taxon>
        <taxon>Streptophyta</taxon>
        <taxon>Embryophyta</taxon>
        <taxon>Tracheophyta</taxon>
        <taxon>Spermatophyta</taxon>
        <taxon>Magnoliopsida</taxon>
        <taxon>eudicotyledons</taxon>
        <taxon>Gunneridae</taxon>
        <taxon>Pentapetalae</taxon>
        <taxon>rosids</taxon>
        <taxon>malvids</taxon>
        <taxon>Malvales</taxon>
        <taxon>Malvaceae</taxon>
        <taxon>Byttnerioideae</taxon>
        <taxon>Herrania</taxon>
    </lineage>
</organism>
<keyword evidence="4" id="KW-0131">Cell cycle</keyword>
<dbReference type="InterPro" id="IPR006910">
    <property type="entry name" value="Rad21_Rec8_N"/>
</dbReference>
<dbReference type="Gene3D" id="1.10.10.580">
    <property type="entry name" value="Structural maintenance of chromosome 1. Chain E"/>
    <property type="match status" value="1"/>
</dbReference>
<dbReference type="RefSeq" id="XP_021284247.1">
    <property type="nucleotide sequence ID" value="XM_021428572.1"/>
</dbReference>
<evidence type="ECO:0000256" key="5">
    <source>
        <dbReference type="ARBA" id="ARBA00022829"/>
    </source>
</evidence>
<dbReference type="Pfam" id="PF04824">
    <property type="entry name" value="Rad21_Rec8"/>
    <property type="match status" value="1"/>
</dbReference>
<evidence type="ECO:0000256" key="2">
    <source>
        <dbReference type="ARBA" id="ARBA00009870"/>
    </source>
</evidence>
<name>A0A6J1AAS3_9ROSI</name>
<comment type="similarity">
    <text evidence="2">Belongs to the rad21 family.</text>
</comment>
<accession>A0A6J1AAS3</accession>
<proteinExistence type="inferred from homology"/>
<dbReference type="CDD" id="cd21793">
    <property type="entry name" value="Rad21_Rec8_M_AtSYN1-like"/>
    <property type="match status" value="1"/>
</dbReference>
<dbReference type="Pfam" id="PF04825">
    <property type="entry name" value="Rad21_Rec8_N"/>
    <property type="match status" value="1"/>
</dbReference>
<evidence type="ECO:0000259" key="10">
    <source>
        <dbReference type="Pfam" id="PF04825"/>
    </source>
</evidence>
<evidence type="ECO:0000256" key="6">
    <source>
        <dbReference type="ARBA" id="ARBA00023242"/>
    </source>
</evidence>
<feature type="region of interest" description="Disordered" evidence="8">
    <location>
        <begin position="275"/>
        <end position="314"/>
    </location>
</feature>
<dbReference type="InterPro" id="IPR036390">
    <property type="entry name" value="WH_DNA-bd_sf"/>
</dbReference>
<dbReference type="AlphaFoldDB" id="A0A6J1AAS3"/>
<dbReference type="SUPFAM" id="SSF46785">
    <property type="entry name" value="Winged helix' DNA-binding domain"/>
    <property type="match status" value="1"/>
</dbReference>
<keyword evidence="4" id="KW-0498">Mitosis</keyword>
<evidence type="ECO:0000313" key="11">
    <source>
        <dbReference type="Proteomes" id="UP000504621"/>
    </source>
</evidence>
<dbReference type="Proteomes" id="UP000504621">
    <property type="component" value="Unplaced"/>
</dbReference>
<dbReference type="PANTHER" id="PTHR12585">
    <property type="entry name" value="SCC1 / RAD21 FAMILY MEMBER"/>
    <property type="match status" value="1"/>
</dbReference>
<dbReference type="GO" id="GO:0005634">
    <property type="term" value="C:nucleus"/>
    <property type="evidence" value="ECO:0007669"/>
    <property type="project" value="UniProtKB-SubCell"/>
</dbReference>
<dbReference type="GeneID" id="110416563"/>
<dbReference type="GO" id="GO:0007059">
    <property type="term" value="P:chromosome segregation"/>
    <property type="evidence" value="ECO:0007669"/>
    <property type="project" value="UniProtKB-KW"/>
</dbReference>
<keyword evidence="5" id="KW-0159">Chromosome partition</keyword>
<dbReference type="InterPro" id="IPR006909">
    <property type="entry name" value="Rad21/Rec8_C_eu"/>
</dbReference>
<feature type="compositionally biased region" description="Polar residues" evidence="8">
    <location>
        <begin position="718"/>
        <end position="731"/>
    </location>
</feature>
<feature type="region of interest" description="Disordered" evidence="8">
    <location>
        <begin position="367"/>
        <end position="388"/>
    </location>
</feature>
<dbReference type="GO" id="GO:0003682">
    <property type="term" value="F:chromatin binding"/>
    <property type="evidence" value="ECO:0007669"/>
    <property type="project" value="TreeGrafter"/>
</dbReference>
<protein>
    <submittedName>
        <fullName evidence="12">Sister chromatid cohesion 1 protein 2 isoform X1</fullName>
    </submittedName>
</protein>
<sequence>MFFSNCLVSKKGPLGATWVAAYFFKKLKKAQIFETNISTSVDNILQDQLDILTYRVLAYLLLGVVRIYSKKVEYLFDDCQEVLIKINEFVVREKNRAKMEALRARCFSITRPVSFDLDAFDLEILEETSGDNAVPHADITLKDVAWKNAGIWQYSLDRSEQFEALDDDFLMDDTPIEDFSFRLMNFKMESRTSHGACDLELSMEKLRYDGEVAHLQTVSGVEEDPPNLVKVFDQSDREHVEVPDMAVLENNMTLKTSREKYNDGFLSEEFMNLHSEAEEDPLGPLKPLAEDQTKREKMKDPDLSKSDNEMHQEDHGSILEARTDVPDIAGSENHMEREASREKCNDRFFSEEGVNLHIEAVEECPSPFKPLAEDQADGEKTKGPDLPQSENEVHQVMEENHVSILESCVEVTNIADSENYIGTEASRGEPPGLVKTFGEEKTNREKMKCPDMVQSENEVHQVMEADCMEASLGKLQAFSHMDIEEPAPVVRPLAEEVQTGAELDNVPAMTTSADGKCQVAAKDHSLLVRLCTTPQSKLQGASGATTPHFMPIRTPVTKERARFSRKRKCFFDDMIVFPNDLMRQWIKDASDLVSKRRKHTARDARNTHRVFNLSQSFSEASVPCNSSIIVLCGLFLLMPLSLIIFLAGTSELKSLYYGKSLRLLESVKIMKSPEKIDVSEAPPIGGSFDQAEIAPETVEIRDPPAMLNLSKSPLFDGSSEQTGIAPQTPRQHSPPLVGGEQTEIAPQTPVPHSKSVRPFESPEYLKCVNLDEVGHANLDPTESMEKESSLIEIVEKEPSLSNNEVLDLNLEIHSNEDDNQEQNGWSLRTRMVAKYLQRRFLAQRKRGEEETVKLSQLLEGRTKKESVRLFYEILVLKTKGLVDVKQDTAFDDILVLQAPQWDETC</sequence>
<dbReference type="PANTHER" id="PTHR12585:SF73">
    <property type="entry name" value="SISTER CHROMATID COHESION 1 PROTEIN 2"/>
    <property type="match status" value="1"/>
</dbReference>
<comment type="subcellular location">
    <subcellularLocation>
        <location evidence="1">Nucleus</location>
    </subcellularLocation>
</comment>
<feature type="domain" description="Rad21/Rec8-like protein N-terminal" evidence="10">
    <location>
        <begin position="1"/>
        <end position="97"/>
    </location>
</feature>
<dbReference type="GO" id="GO:1990414">
    <property type="term" value="P:replication-born double-strand break repair via sister chromatid exchange"/>
    <property type="evidence" value="ECO:0007669"/>
    <property type="project" value="TreeGrafter"/>
</dbReference>
<dbReference type="InterPro" id="IPR039781">
    <property type="entry name" value="Rad21/Rec8-like"/>
</dbReference>
<keyword evidence="6" id="KW-0539">Nucleus</keyword>
<feature type="domain" description="Rad21/Rec8-like protein C-terminal eukaryotic" evidence="9">
    <location>
        <begin position="848"/>
        <end position="899"/>
    </location>
</feature>
<dbReference type="FunFam" id="1.10.10.580:FF:000002">
    <property type="entry name" value="Sister chromatid cohesion 1 protein 4"/>
    <property type="match status" value="1"/>
</dbReference>
<dbReference type="GO" id="GO:0008278">
    <property type="term" value="C:cohesin complex"/>
    <property type="evidence" value="ECO:0007669"/>
    <property type="project" value="InterPro"/>
</dbReference>
<keyword evidence="11" id="KW-1185">Reference proteome</keyword>
<evidence type="ECO:0000256" key="4">
    <source>
        <dbReference type="ARBA" id="ARBA00022776"/>
    </source>
</evidence>
<gene>
    <name evidence="12" type="primary">LOC110416563</name>
</gene>
<evidence type="ECO:0000256" key="8">
    <source>
        <dbReference type="SAM" id="MobiDB-lite"/>
    </source>
</evidence>
<dbReference type="OrthoDB" id="10071381at2759"/>
<evidence type="ECO:0000256" key="3">
    <source>
        <dbReference type="ARBA" id="ARBA00022618"/>
    </source>
</evidence>
<evidence type="ECO:0000256" key="1">
    <source>
        <dbReference type="ARBA" id="ARBA00004123"/>
    </source>
</evidence>